<organism evidence="2 3">
    <name type="scientific">Leminorella richardii</name>
    <dbReference type="NCBI Taxonomy" id="158841"/>
    <lineage>
        <taxon>Bacteria</taxon>
        <taxon>Pseudomonadati</taxon>
        <taxon>Pseudomonadota</taxon>
        <taxon>Gammaproteobacteria</taxon>
        <taxon>Enterobacterales</taxon>
        <taxon>Budviciaceae</taxon>
        <taxon>Leminorella</taxon>
    </lineage>
</organism>
<keyword evidence="1" id="KW-0472">Membrane</keyword>
<dbReference type="Proteomes" id="UP000249005">
    <property type="component" value="Chromosome 1"/>
</dbReference>
<keyword evidence="3" id="KW-1185">Reference proteome</keyword>
<accession>A0A2X4X8A4</accession>
<dbReference type="EMBL" id="LS483470">
    <property type="protein sequence ID" value="SQI35895.1"/>
    <property type="molecule type" value="Genomic_DNA"/>
</dbReference>
<gene>
    <name evidence="2" type="ORF">NCTC12151_00520</name>
</gene>
<evidence type="ECO:0000313" key="3">
    <source>
        <dbReference type="Proteomes" id="UP000249005"/>
    </source>
</evidence>
<protein>
    <submittedName>
        <fullName evidence="2">Uncharacterized protein</fullName>
    </submittedName>
</protein>
<name>A0A2X4X8A4_9GAMM</name>
<keyword evidence="1" id="KW-0812">Transmembrane</keyword>
<evidence type="ECO:0000256" key="1">
    <source>
        <dbReference type="SAM" id="Phobius"/>
    </source>
</evidence>
<dbReference type="KEGG" id="lri:NCTC12151_00520"/>
<sequence>MKALKSILILIVLAAVGAAGYWYYTQRLPTYGSEGTFEITVGLLDPKTQQAMPKTPYYLVVIKDGEVDPAFKQPLFGVTDAEGRAAKIISRTQLNANDYVLVEKVGKGEYGKYFALLGTGNAIPLPNTKYTITGCGDIPEYKGTSNRQGYTVYYSATQACNIKMSIDWGSTIDGLLNQ</sequence>
<dbReference type="AlphaFoldDB" id="A0A2X4X8A4"/>
<evidence type="ECO:0000313" key="2">
    <source>
        <dbReference type="EMBL" id="SQI35895.1"/>
    </source>
</evidence>
<dbReference type="OrthoDB" id="6636293at2"/>
<proteinExistence type="predicted"/>
<reference evidence="2 3" key="1">
    <citation type="submission" date="2018-06" db="EMBL/GenBank/DDBJ databases">
        <authorList>
            <consortium name="Pathogen Informatics"/>
            <person name="Doyle S."/>
        </authorList>
    </citation>
    <scope>NUCLEOTIDE SEQUENCE [LARGE SCALE GENOMIC DNA]</scope>
    <source>
        <strain evidence="2 3">NCTC12151</strain>
    </source>
</reference>
<keyword evidence="1" id="KW-1133">Transmembrane helix</keyword>
<dbReference type="RefSeq" id="WP_111739167.1">
    <property type="nucleotide sequence ID" value="NZ_LR698987.1"/>
</dbReference>
<feature type="transmembrane region" description="Helical" evidence="1">
    <location>
        <begin position="7"/>
        <end position="24"/>
    </location>
</feature>